<dbReference type="EMBL" id="JACOGD010000001">
    <property type="protein sequence ID" value="MBC3930345.1"/>
    <property type="molecule type" value="Genomic_DNA"/>
</dbReference>
<dbReference type="PIRSF" id="PIRSF039020">
    <property type="entry name" value="EhpR"/>
    <property type="match status" value="1"/>
</dbReference>
<name>A0ABR7A0B4_9BURK</name>
<evidence type="ECO:0000313" key="3">
    <source>
        <dbReference type="Proteomes" id="UP000654304"/>
    </source>
</evidence>
<dbReference type="Proteomes" id="UP000654304">
    <property type="component" value="Unassembled WGS sequence"/>
</dbReference>
<comment type="caution">
    <text evidence="2">The sequence shown here is derived from an EMBL/GenBank/DDBJ whole genome shotgun (WGS) entry which is preliminary data.</text>
</comment>
<dbReference type="Gene3D" id="3.30.720.110">
    <property type="match status" value="1"/>
</dbReference>
<evidence type="ECO:0000313" key="2">
    <source>
        <dbReference type="EMBL" id="MBC3930345.1"/>
    </source>
</evidence>
<evidence type="ECO:0000259" key="1">
    <source>
        <dbReference type="PROSITE" id="PS51819"/>
    </source>
</evidence>
<dbReference type="InterPro" id="IPR029068">
    <property type="entry name" value="Glyas_Bleomycin-R_OHBP_Dase"/>
</dbReference>
<dbReference type="PANTHER" id="PTHR36503:SF1">
    <property type="entry name" value="BLR2520 PROTEIN"/>
    <property type="match status" value="1"/>
</dbReference>
<dbReference type="Pfam" id="PF00903">
    <property type="entry name" value="Glyoxalase"/>
    <property type="match status" value="1"/>
</dbReference>
<reference evidence="2 3" key="1">
    <citation type="submission" date="2020-08" db="EMBL/GenBank/DDBJ databases">
        <title>Novel species isolated from subtropical streams in China.</title>
        <authorList>
            <person name="Lu H."/>
        </authorList>
    </citation>
    <scope>NUCLEOTIDE SEQUENCE [LARGE SCALE GENOMIC DNA]</scope>
    <source>
        <strain evidence="2 3">CY22W</strain>
    </source>
</reference>
<dbReference type="SUPFAM" id="SSF54593">
    <property type="entry name" value="Glyoxalase/Bleomycin resistance protein/Dihydroxybiphenyl dioxygenase"/>
    <property type="match status" value="1"/>
</dbReference>
<proteinExistence type="predicted"/>
<dbReference type="InterPro" id="IPR026275">
    <property type="entry name" value="Glyoxalase/dOase/EhpR"/>
</dbReference>
<dbReference type="InterPro" id="IPR037523">
    <property type="entry name" value="VOC_core"/>
</dbReference>
<keyword evidence="3" id="KW-1185">Reference proteome</keyword>
<dbReference type="InterPro" id="IPR004360">
    <property type="entry name" value="Glyas_Fos-R_dOase_dom"/>
</dbReference>
<dbReference type="PROSITE" id="PS51819">
    <property type="entry name" value="VOC"/>
    <property type="match status" value="1"/>
</dbReference>
<feature type="domain" description="VOC" evidence="1">
    <location>
        <begin position="3"/>
        <end position="120"/>
    </location>
</feature>
<accession>A0ABR7A0B4</accession>
<dbReference type="Gene3D" id="3.30.720.120">
    <property type="match status" value="1"/>
</dbReference>
<protein>
    <submittedName>
        <fullName evidence="2">VOC family protein</fullName>
    </submittedName>
</protein>
<gene>
    <name evidence="2" type="ORF">H8K43_01575</name>
</gene>
<dbReference type="RefSeq" id="WP_186902224.1">
    <property type="nucleotide sequence ID" value="NZ_JACOGD010000001.1"/>
</dbReference>
<sequence>MIDPNFILLYVNNPETSARFYTDLMGKSPIESSPTFAMFALSSGMMLGLWSRHTVEPSVPAHGLGGELAFAIGSDQEVDELYASWCTRGLTIAQTPTQMDFGYTFVALDPDGHRLRVFAPAEH</sequence>
<dbReference type="PANTHER" id="PTHR36503">
    <property type="entry name" value="BLR2520 PROTEIN"/>
    <property type="match status" value="1"/>
</dbReference>
<organism evidence="2 3">
    <name type="scientific">Undibacterium curvum</name>
    <dbReference type="NCBI Taxonomy" id="2762294"/>
    <lineage>
        <taxon>Bacteria</taxon>
        <taxon>Pseudomonadati</taxon>
        <taxon>Pseudomonadota</taxon>
        <taxon>Betaproteobacteria</taxon>
        <taxon>Burkholderiales</taxon>
        <taxon>Oxalobacteraceae</taxon>
        <taxon>Undibacterium</taxon>
    </lineage>
</organism>